<comment type="caution">
    <text evidence="1">The sequence shown here is derived from an EMBL/GenBank/DDBJ whole genome shotgun (WGS) entry which is preliminary data.</text>
</comment>
<dbReference type="EMBL" id="QTSX02003094">
    <property type="protein sequence ID" value="KAJ9071863.1"/>
    <property type="molecule type" value="Genomic_DNA"/>
</dbReference>
<dbReference type="Proteomes" id="UP001165960">
    <property type="component" value="Unassembled WGS sequence"/>
</dbReference>
<organism evidence="1 2">
    <name type="scientific">Entomophthora muscae</name>
    <dbReference type="NCBI Taxonomy" id="34485"/>
    <lineage>
        <taxon>Eukaryota</taxon>
        <taxon>Fungi</taxon>
        <taxon>Fungi incertae sedis</taxon>
        <taxon>Zoopagomycota</taxon>
        <taxon>Entomophthoromycotina</taxon>
        <taxon>Entomophthoromycetes</taxon>
        <taxon>Entomophthorales</taxon>
        <taxon>Entomophthoraceae</taxon>
        <taxon>Entomophthora</taxon>
    </lineage>
</organism>
<evidence type="ECO:0000313" key="2">
    <source>
        <dbReference type="Proteomes" id="UP001165960"/>
    </source>
</evidence>
<name>A0ACC2TB69_9FUNG</name>
<proteinExistence type="predicted"/>
<gene>
    <name evidence="1" type="ORF">DSO57_1032993</name>
</gene>
<reference evidence="1" key="1">
    <citation type="submission" date="2022-04" db="EMBL/GenBank/DDBJ databases">
        <title>Genome of the entomopathogenic fungus Entomophthora muscae.</title>
        <authorList>
            <person name="Elya C."/>
            <person name="Lovett B.R."/>
            <person name="Lee E."/>
            <person name="Macias A.M."/>
            <person name="Hajek A.E."/>
            <person name="De Bivort B.L."/>
            <person name="Kasson M.T."/>
            <person name="De Fine Licht H.H."/>
            <person name="Stajich J.E."/>
        </authorList>
    </citation>
    <scope>NUCLEOTIDE SEQUENCE</scope>
    <source>
        <strain evidence="1">Berkeley</strain>
    </source>
</reference>
<protein>
    <submittedName>
        <fullName evidence="1">Uncharacterized protein</fullName>
    </submittedName>
</protein>
<sequence length="92" mass="10323">MITRGKEILEKEFNRCFQGRASFEARFHGGDAGLVVGKRFEGYATLQTKYIMLAKEPLHLENDIPAQLAPSIGLGHVLVLAPEELEVQIYHN</sequence>
<keyword evidence="2" id="KW-1185">Reference proteome</keyword>
<accession>A0ACC2TB69</accession>
<evidence type="ECO:0000313" key="1">
    <source>
        <dbReference type="EMBL" id="KAJ9071863.1"/>
    </source>
</evidence>